<dbReference type="AlphaFoldDB" id="A0A813IDR9"/>
<feature type="non-terminal residue" evidence="4">
    <location>
        <position position="140"/>
    </location>
</feature>
<evidence type="ECO:0000259" key="3">
    <source>
        <dbReference type="PROSITE" id="PS51349"/>
    </source>
</evidence>
<sequence>MLNTFDFESVAREVMEPQAWGYYSSGGDDEITLRDNHLAFQRITMRPRILVNVKEIDMRTSFLGAPASLPLYFTATALAKLAHKDGEVGIVKAAAKAGVTYMLPTLSSYTLDEMLEARSPGQLMFAQLYVNPERSRSEIY</sequence>
<dbReference type="EMBL" id="CAJNNW010006841">
    <property type="protein sequence ID" value="CAE8648665.1"/>
    <property type="molecule type" value="Genomic_DNA"/>
</dbReference>
<evidence type="ECO:0000313" key="4">
    <source>
        <dbReference type="EMBL" id="CAE8648665.1"/>
    </source>
</evidence>
<dbReference type="InterPro" id="IPR000262">
    <property type="entry name" value="FMN-dep_DH"/>
</dbReference>
<dbReference type="InterPro" id="IPR013785">
    <property type="entry name" value="Aldolase_TIM"/>
</dbReference>
<dbReference type="SUPFAM" id="SSF51395">
    <property type="entry name" value="FMN-linked oxidoreductases"/>
    <property type="match status" value="1"/>
</dbReference>
<evidence type="ECO:0000256" key="1">
    <source>
        <dbReference type="ARBA" id="ARBA00001917"/>
    </source>
</evidence>
<dbReference type="PROSITE" id="PS51349">
    <property type="entry name" value="FMN_HYDROXY_ACID_DH_2"/>
    <property type="match status" value="1"/>
</dbReference>
<dbReference type="PANTHER" id="PTHR10578:SF148">
    <property type="entry name" value="L-LACTATE DEHYDROGENASE (CYTOCHROME)"/>
    <property type="match status" value="1"/>
</dbReference>
<protein>
    <recommendedName>
        <fullName evidence="3">FMN hydroxy acid dehydrogenase domain-containing protein</fullName>
    </recommendedName>
</protein>
<dbReference type="Gene3D" id="3.20.20.70">
    <property type="entry name" value="Aldolase class I"/>
    <property type="match status" value="1"/>
</dbReference>
<evidence type="ECO:0000313" key="5">
    <source>
        <dbReference type="Proteomes" id="UP000626109"/>
    </source>
</evidence>
<reference evidence="4" key="1">
    <citation type="submission" date="2021-02" db="EMBL/GenBank/DDBJ databases">
        <authorList>
            <person name="Dougan E. K."/>
            <person name="Rhodes N."/>
            <person name="Thang M."/>
            <person name="Chan C."/>
        </authorList>
    </citation>
    <scope>NUCLEOTIDE SEQUENCE</scope>
</reference>
<comment type="caution">
    <text evidence="4">The sequence shown here is derived from an EMBL/GenBank/DDBJ whole genome shotgun (WGS) entry which is preliminary data.</text>
</comment>
<gene>
    <name evidence="4" type="ORF">PGLA2088_LOCUS6756</name>
</gene>
<organism evidence="4 5">
    <name type="scientific">Polarella glacialis</name>
    <name type="common">Dinoflagellate</name>
    <dbReference type="NCBI Taxonomy" id="89957"/>
    <lineage>
        <taxon>Eukaryota</taxon>
        <taxon>Sar</taxon>
        <taxon>Alveolata</taxon>
        <taxon>Dinophyceae</taxon>
        <taxon>Suessiales</taxon>
        <taxon>Suessiaceae</taxon>
        <taxon>Polarella</taxon>
    </lineage>
</organism>
<evidence type="ECO:0000256" key="2">
    <source>
        <dbReference type="ARBA" id="ARBA00023002"/>
    </source>
</evidence>
<accession>A0A813IDR9</accession>
<keyword evidence="2" id="KW-0560">Oxidoreductase</keyword>
<dbReference type="InterPro" id="IPR037396">
    <property type="entry name" value="FMN_HAD"/>
</dbReference>
<proteinExistence type="predicted"/>
<name>A0A813IDR9_POLGL</name>
<comment type="cofactor">
    <cofactor evidence="1">
        <name>FMN</name>
        <dbReference type="ChEBI" id="CHEBI:58210"/>
    </cofactor>
</comment>
<dbReference type="GO" id="GO:0016491">
    <property type="term" value="F:oxidoreductase activity"/>
    <property type="evidence" value="ECO:0007669"/>
    <property type="project" value="UniProtKB-KW"/>
</dbReference>
<feature type="domain" description="FMN hydroxy acid dehydrogenase" evidence="3">
    <location>
        <begin position="1"/>
        <end position="140"/>
    </location>
</feature>
<dbReference type="Proteomes" id="UP000626109">
    <property type="component" value="Unassembled WGS sequence"/>
</dbReference>
<dbReference type="PANTHER" id="PTHR10578">
    <property type="entry name" value="S -2-HYDROXY-ACID OXIDASE-RELATED"/>
    <property type="match status" value="1"/>
</dbReference>
<dbReference type="Pfam" id="PF01070">
    <property type="entry name" value="FMN_dh"/>
    <property type="match status" value="1"/>
</dbReference>